<dbReference type="InterPro" id="IPR019606">
    <property type="entry name" value="GerMN"/>
</dbReference>
<protein>
    <recommendedName>
        <fullName evidence="1">GerMN domain-containing protein</fullName>
    </recommendedName>
</protein>
<organism evidence="2 3">
    <name type="scientific">Candidatus Hakubella thermalkaliphila</name>
    <dbReference type="NCBI Taxonomy" id="2754717"/>
    <lineage>
        <taxon>Bacteria</taxon>
        <taxon>Bacillati</taxon>
        <taxon>Actinomycetota</taxon>
        <taxon>Actinomycetota incertae sedis</taxon>
        <taxon>Candidatus Hakubellales</taxon>
        <taxon>Candidatus Hakubellaceae</taxon>
        <taxon>Candidatus Hakubella</taxon>
    </lineage>
</organism>
<dbReference type="RefSeq" id="WP_219852462.1">
    <property type="nucleotide sequence ID" value="NZ_BLRV01000160.1"/>
</dbReference>
<dbReference type="AlphaFoldDB" id="A0A6V8NNK6"/>
<dbReference type="Proteomes" id="UP000580051">
    <property type="component" value="Unassembled WGS sequence"/>
</dbReference>
<evidence type="ECO:0000259" key="1">
    <source>
        <dbReference type="SMART" id="SM00909"/>
    </source>
</evidence>
<dbReference type="Pfam" id="PF10646">
    <property type="entry name" value="Germane"/>
    <property type="match status" value="1"/>
</dbReference>
<accession>A0A6V8NNK6</accession>
<evidence type="ECO:0000313" key="2">
    <source>
        <dbReference type="EMBL" id="GFP21979.1"/>
    </source>
</evidence>
<gene>
    <name evidence="2" type="ORF">HKBW3S06_01205</name>
</gene>
<comment type="caution">
    <text evidence="2">The sequence shown here is derived from an EMBL/GenBank/DDBJ whole genome shotgun (WGS) entry which is preliminary data.</text>
</comment>
<dbReference type="EMBL" id="BLRV01000160">
    <property type="protein sequence ID" value="GFP21979.1"/>
    <property type="molecule type" value="Genomic_DNA"/>
</dbReference>
<reference evidence="2 3" key="1">
    <citation type="journal article" date="2020" name="Front. Microbiol.">
        <title>Single-cell genomics of novel Actinobacteria with the Wood-Ljungdahl pathway discovered in a serpentinizing system.</title>
        <authorList>
            <person name="Merino N."/>
            <person name="Kawai M."/>
            <person name="Boyd E.S."/>
            <person name="Colman D.R."/>
            <person name="McGlynn S.E."/>
            <person name="Nealson K.H."/>
            <person name="Kurokawa K."/>
            <person name="Hongoh Y."/>
        </authorList>
    </citation>
    <scope>NUCLEOTIDE SEQUENCE [LARGE SCALE GENOMIC DNA]</scope>
    <source>
        <strain evidence="2 3">S06</strain>
    </source>
</reference>
<dbReference type="SMART" id="SM00909">
    <property type="entry name" value="Germane"/>
    <property type="match status" value="1"/>
</dbReference>
<name>A0A6V8NNK6_9ACTN</name>
<sequence length="230" mass="24856">MLASWEMSPEGKVKDMSTKRVEQKRSAAFSIAFLIVVLVLVVLLLTGCAGEKGTVAGPGREGETPEAAGPEVTITLYFSRWTETEAYLVAEKREVAVHENLPLVALQGLIKGPATDDLLPTLPSTTTVLSLEIENGLCTVNFSKEILFDAYQVGPSATGEALALGSIANTLTEFPQIQEVKILIEGKSEGEVDGWPVENFWGHVGIYESLTRDESIIGPPFEPDDQPLQI</sequence>
<proteinExistence type="predicted"/>
<evidence type="ECO:0000313" key="3">
    <source>
        <dbReference type="Proteomes" id="UP000580051"/>
    </source>
</evidence>
<feature type="domain" description="GerMN" evidence="1">
    <location>
        <begin position="102"/>
        <end position="193"/>
    </location>
</feature>